<keyword evidence="2" id="KW-0472">Membrane</keyword>
<dbReference type="AlphaFoldDB" id="A0A9W9IEH7"/>
<protein>
    <submittedName>
        <fullName evidence="3">Uncharacterized protein</fullName>
    </submittedName>
</protein>
<dbReference type="EMBL" id="JAPQKN010000001">
    <property type="protein sequence ID" value="KAJ5174749.1"/>
    <property type="molecule type" value="Genomic_DNA"/>
</dbReference>
<name>A0A9W9IEH7_9EURO</name>
<feature type="compositionally biased region" description="Pro residues" evidence="1">
    <location>
        <begin position="106"/>
        <end position="119"/>
    </location>
</feature>
<keyword evidence="2" id="KW-1133">Transmembrane helix</keyword>
<evidence type="ECO:0000256" key="1">
    <source>
        <dbReference type="SAM" id="MobiDB-lite"/>
    </source>
</evidence>
<accession>A0A9W9IEH7</accession>
<dbReference type="GeneID" id="81421927"/>
<sequence length="310" mass="33610">MHFMIPLFVFITANIWGIYSSIPFTNINPSRSFLDRALGGVQLASTVYTFEQIPGLINAEATTRHIMGEIYGVCNATMVSETGSMVTIHAGPRPSAAPLTVSSAMPPRPPSQTPRSVHPPLPEVPLDPFLDSLVPIMLFIILAAVAVLMLKQYDQAGGLAALVNEIHHSQVVQNNIWLATYNIAEQLQRVHEDSLSIHQSLHRLEEIASRLQAPSRVESAREQAACEQPHDNGGSGTSPDGSNSDMDHILHDVMNGIDTLRQCIDRNTEMWDGFSERVVVCHVATQDTQPSDSSVNDSNGSPAGGCVQTG</sequence>
<evidence type="ECO:0000313" key="4">
    <source>
        <dbReference type="Proteomes" id="UP001149163"/>
    </source>
</evidence>
<dbReference type="RefSeq" id="XP_056546357.1">
    <property type="nucleotide sequence ID" value="XM_056682751.1"/>
</dbReference>
<feature type="region of interest" description="Disordered" evidence="1">
    <location>
        <begin position="287"/>
        <end position="310"/>
    </location>
</feature>
<organism evidence="3 4">
    <name type="scientific">Penicillium canariense</name>
    <dbReference type="NCBI Taxonomy" id="189055"/>
    <lineage>
        <taxon>Eukaryota</taxon>
        <taxon>Fungi</taxon>
        <taxon>Dikarya</taxon>
        <taxon>Ascomycota</taxon>
        <taxon>Pezizomycotina</taxon>
        <taxon>Eurotiomycetes</taxon>
        <taxon>Eurotiomycetidae</taxon>
        <taxon>Eurotiales</taxon>
        <taxon>Aspergillaceae</taxon>
        <taxon>Penicillium</taxon>
    </lineage>
</organism>
<keyword evidence="2" id="KW-0812">Transmembrane</keyword>
<gene>
    <name evidence="3" type="ORF">N7482_000626</name>
</gene>
<proteinExistence type="predicted"/>
<evidence type="ECO:0000313" key="3">
    <source>
        <dbReference type="EMBL" id="KAJ5174749.1"/>
    </source>
</evidence>
<comment type="caution">
    <text evidence="3">The sequence shown here is derived from an EMBL/GenBank/DDBJ whole genome shotgun (WGS) entry which is preliminary data.</text>
</comment>
<dbReference type="OrthoDB" id="4356017at2759"/>
<keyword evidence="4" id="KW-1185">Reference proteome</keyword>
<feature type="transmembrane region" description="Helical" evidence="2">
    <location>
        <begin position="132"/>
        <end position="150"/>
    </location>
</feature>
<feature type="region of interest" description="Disordered" evidence="1">
    <location>
        <begin position="214"/>
        <end position="248"/>
    </location>
</feature>
<feature type="region of interest" description="Disordered" evidence="1">
    <location>
        <begin position="94"/>
        <end position="119"/>
    </location>
</feature>
<reference evidence="3" key="1">
    <citation type="submission" date="2022-11" db="EMBL/GenBank/DDBJ databases">
        <authorList>
            <person name="Petersen C."/>
        </authorList>
    </citation>
    <scope>NUCLEOTIDE SEQUENCE</scope>
    <source>
        <strain evidence="3">IBT 26290</strain>
    </source>
</reference>
<evidence type="ECO:0000256" key="2">
    <source>
        <dbReference type="SAM" id="Phobius"/>
    </source>
</evidence>
<reference evidence="3" key="2">
    <citation type="journal article" date="2023" name="IMA Fungus">
        <title>Comparative genomic study of the Penicillium genus elucidates a diverse pangenome and 15 lateral gene transfer events.</title>
        <authorList>
            <person name="Petersen C."/>
            <person name="Sorensen T."/>
            <person name="Nielsen M.R."/>
            <person name="Sondergaard T.E."/>
            <person name="Sorensen J.L."/>
            <person name="Fitzpatrick D.A."/>
            <person name="Frisvad J.C."/>
            <person name="Nielsen K.L."/>
        </authorList>
    </citation>
    <scope>NUCLEOTIDE SEQUENCE</scope>
    <source>
        <strain evidence="3">IBT 26290</strain>
    </source>
</reference>
<feature type="transmembrane region" description="Helical" evidence="2">
    <location>
        <begin position="7"/>
        <end position="25"/>
    </location>
</feature>
<dbReference type="Proteomes" id="UP001149163">
    <property type="component" value="Unassembled WGS sequence"/>
</dbReference>
<feature type="compositionally biased region" description="Polar residues" evidence="1">
    <location>
        <begin position="287"/>
        <end position="301"/>
    </location>
</feature>